<accession>A0A059B8K3</accession>
<gene>
    <name evidence="4" type="ORF">EUGRSUZ_G00052</name>
</gene>
<proteinExistence type="predicted"/>
<protein>
    <recommendedName>
        <fullName evidence="3">NAD-dependent epimerase/dehydratase domain-containing protein</fullName>
    </recommendedName>
</protein>
<organism evidence="4">
    <name type="scientific">Eucalyptus grandis</name>
    <name type="common">Flooded gum</name>
    <dbReference type="NCBI Taxonomy" id="71139"/>
    <lineage>
        <taxon>Eukaryota</taxon>
        <taxon>Viridiplantae</taxon>
        <taxon>Streptophyta</taxon>
        <taxon>Embryophyta</taxon>
        <taxon>Tracheophyta</taxon>
        <taxon>Spermatophyta</taxon>
        <taxon>Magnoliopsida</taxon>
        <taxon>eudicotyledons</taxon>
        <taxon>Gunneridae</taxon>
        <taxon>Pentapetalae</taxon>
        <taxon>rosids</taxon>
        <taxon>malvids</taxon>
        <taxon>Myrtales</taxon>
        <taxon>Myrtaceae</taxon>
        <taxon>Myrtoideae</taxon>
        <taxon>Eucalypteae</taxon>
        <taxon>Eucalyptus</taxon>
    </lineage>
</organism>
<reference evidence="4" key="1">
    <citation type="submission" date="2013-07" db="EMBL/GenBank/DDBJ databases">
        <title>The genome of Eucalyptus grandis.</title>
        <authorList>
            <person name="Schmutz J."/>
            <person name="Hayes R."/>
            <person name="Myburg A."/>
            <person name="Tuskan G."/>
            <person name="Grattapaglia D."/>
            <person name="Rokhsar D.S."/>
        </authorList>
    </citation>
    <scope>NUCLEOTIDE SEQUENCE</scope>
    <source>
        <tissue evidence="4">Leaf extractions</tissue>
    </source>
</reference>
<evidence type="ECO:0000256" key="2">
    <source>
        <dbReference type="ARBA" id="ARBA00023002"/>
    </source>
</evidence>
<dbReference type="GO" id="GO:0016616">
    <property type="term" value="F:oxidoreductase activity, acting on the CH-OH group of donors, NAD or NADP as acceptor"/>
    <property type="evidence" value="ECO:0000318"/>
    <property type="project" value="GO_Central"/>
</dbReference>
<name>A0A059B8K3_EUCGR</name>
<sequence length="337" mass="36082">MTSTTAAPAEDMQPQPTKTGAVLVTGANGFIGSWLVRALLDSGYPAVRASVFPGSDASHLLALPGASPSRLLISEADVLDAAAVARAVDGCAGVFHVASPCSLEAPADPERDLLRPAVQGTLNVLEAARRAGVRRVVLTSSISALVPNPGWPPHKPFDESSWTDLDYCKPRQKWYPVSKTLAEKAAWEFAEKHRLDVVAIHPATCLGPLLQPGLNASSAVLLQLLQGSTDTQEYHWLGAVDVRDVARAQVLLYETPAASGRYLCTNGIYQFGDFAQRIAKLFPEFPIHRFTGETNPGLAACEDAAKRLIDLGFSFTPLEDAIRDAVESLKARGYLQG</sequence>
<dbReference type="InterPro" id="IPR001509">
    <property type="entry name" value="Epimerase_deHydtase"/>
</dbReference>
<keyword evidence="1" id="KW-0521">NADP</keyword>
<dbReference type="CDD" id="cd08958">
    <property type="entry name" value="FR_SDR_e"/>
    <property type="match status" value="1"/>
</dbReference>
<dbReference type="PANTHER" id="PTHR10366">
    <property type="entry name" value="NAD DEPENDENT EPIMERASE/DEHYDRATASE"/>
    <property type="match status" value="1"/>
</dbReference>
<keyword evidence="2" id="KW-0560">Oxidoreductase</keyword>
<dbReference type="OMA" id="IHPATCL"/>
<evidence type="ECO:0000259" key="3">
    <source>
        <dbReference type="Pfam" id="PF01370"/>
    </source>
</evidence>
<dbReference type="PANTHER" id="PTHR10366:SF295">
    <property type="entry name" value="NAD(P)-BINDING ROSSMANN-FOLD SUPERFAMILY PROTEIN"/>
    <property type="match status" value="1"/>
</dbReference>
<dbReference type="InParanoid" id="A0A059B8K3"/>
<feature type="domain" description="NAD-dependent epimerase/dehydratase" evidence="3">
    <location>
        <begin position="22"/>
        <end position="259"/>
    </location>
</feature>
<dbReference type="FunCoup" id="A0A059B8K3">
    <property type="interactions" value="292"/>
</dbReference>
<dbReference type="Gene3D" id="3.40.50.720">
    <property type="entry name" value="NAD(P)-binding Rossmann-like Domain"/>
    <property type="match status" value="1"/>
</dbReference>
<dbReference type="InterPro" id="IPR050425">
    <property type="entry name" value="NAD(P)_dehydrat-like"/>
</dbReference>
<dbReference type="SUPFAM" id="SSF51735">
    <property type="entry name" value="NAD(P)-binding Rossmann-fold domains"/>
    <property type="match status" value="1"/>
</dbReference>
<dbReference type="AlphaFoldDB" id="A0A059B8K3"/>
<evidence type="ECO:0000313" key="4">
    <source>
        <dbReference type="EMBL" id="KCW62557.1"/>
    </source>
</evidence>
<dbReference type="eggNOG" id="KOG1502">
    <property type="taxonomic scope" value="Eukaryota"/>
</dbReference>
<dbReference type="OrthoDB" id="2735536at2759"/>
<dbReference type="Pfam" id="PF01370">
    <property type="entry name" value="Epimerase"/>
    <property type="match status" value="1"/>
</dbReference>
<dbReference type="InterPro" id="IPR036291">
    <property type="entry name" value="NAD(P)-bd_dom_sf"/>
</dbReference>
<dbReference type="STRING" id="71139.A0A059B8K3"/>
<dbReference type="Gramene" id="KCW62557">
    <property type="protein sequence ID" value="KCW62557"/>
    <property type="gene ID" value="EUGRSUZ_G00052"/>
</dbReference>
<evidence type="ECO:0000256" key="1">
    <source>
        <dbReference type="ARBA" id="ARBA00022857"/>
    </source>
</evidence>
<dbReference type="KEGG" id="egr:104452445"/>
<dbReference type="FunFam" id="3.40.50.720:FF:000219">
    <property type="entry name" value="Cinnamoyl-CoA reductase 1"/>
    <property type="match status" value="1"/>
</dbReference>
<dbReference type="EMBL" id="KK198759">
    <property type="protein sequence ID" value="KCW62557.1"/>
    <property type="molecule type" value="Genomic_DNA"/>
</dbReference>